<feature type="region of interest" description="Disordered" evidence="1">
    <location>
        <begin position="283"/>
        <end position="311"/>
    </location>
</feature>
<keyword evidence="4" id="KW-1185">Reference proteome</keyword>
<protein>
    <recommendedName>
        <fullName evidence="2">B30.2/SPRY domain-containing protein</fullName>
    </recommendedName>
</protein>
<dbReference type="InterPro" id="IPR003877">
    <property type="entry name" value="SPRY_dom"/>
</dbReference>
<dbReference type="AlphaFoldDB" id="A0A830HD95"/>
<feature type="region of interest" description="Disordered" evidence="1">
    <location>
        <begin position="130"/>
        <end position="150"/>
    </location>
</feature>
<feature type="compositionally biased region" description="Acidic residues" evidence="1">
    <location>
        <begin position="230"/>
        <end position="249"/>
    </location>
</feature>
<dbReference type="Proteomes" id="UP000660262">
    <property type="component" value="Unassembled WGS sequence"/>
</dbReference>
<dbReference type="SUPFAM" id="SSF49899">
    <property type="entry name" value="Concanavalin A-like lectins/glucanases"/>
    <property type="match status" value="1"/>
</dbReference>
<dbReference type="OrthoDB" id="25503at2759"/>
<dbReference type="InterPro" id="IPR013320">
    <property type="entry name" value="ConA-like_dom_sf"/>
</dbReference>
<evidence type="ECO:0000313" key="4">
    <source>
        <dbReference type="Proteomes" id="UP000660262"/>
    </source>
</evidence>
<feature type="domain" description="B30.2/SPRY" evidence="2">
    <location>
        <begin position="292"/>
        <end position="479"/>
    </location>
</feature>
<dbReference type="InterPro" id="IPR043136">
    <property type="entry name" value="B30.2/SPRY_sf"/>
</dbReference>
<dbReference type="InterPro" id="IPR001870">
    <property type="entry name" value="B30.2/SPRY"/>
</dbReference>
<accession>A0A830HD95</accession>
<dbReference type="SMART" id="SM00449">
    <property type="entry name" value="SPRY"/>
    <property type="match status" value="1"/>
</dbReference>
<evidence type="ECO:0000256" key="1">
    <source>
        <dbReference type="SAM" id="MobiDB-lite"/>
    </source>
</evidence>
<feature type="compositionally biased region" description="Pro residues" evidence="1">
    <location>
        <begin position="40"/>
        <end position="49"/>
    </location>
</feature>
<reference evidence="3" key="1">
    <citation type="submission" date="2020-10" db="EMBL/GenBank/DDBJ databases">
        <title>Unveiling of a novel bifunctional photoreceptor, Dualchrome1, isolated from a cosmopolitan green alga.</title>
        <authorList>
            <person name="Suzuki S."/>
            <person name="Kawachi M."/>
        </authorList>
    </citation>
    <scope>NUCLEOTIDE SEQUENCE</scope>
    <source>
        <strain evidence="3">NIES 2893</strain>
    </source>
</reference>
<dbReference type="InterPro" id="IPR050618">
    <property type="entry name" value="Ubq-SigPath_Reg"/>
</dbReference>
<feature type="region of interest" description="Disordered" evidence="1">
    <location>
        <begin position="1"/>
        <end position="56"/>
    </location>
</feature>
<gene>
    <name evidence="3" type="ORF">PPROV_000207400</name>
</gene>
<sequence>MSAPPGPHHHPLGLGLSQMVDDDDDDDAQATIDVDVWEQQPPPPPPPALLAPHVPSSQMQMPSAATASFLTSIERSRFQLDDHLRLLDELASHPLRGDGAGGVLASGYAAGAQAASLRQRTYQALAGLERAAQQQNQREQRQRPGRNTRNLTRLLSEGQRVGSVVDPVSGVEFPAESFRAQQNMFPIQTRPAGAADSGQDIRRLFTRPSPRRPNLFDSSDATAERRADDGDGDGEFDDGDNVGDEETFDTDTPMSRAAAMFAVSRARAEEACLREPLVALGGAGPDADEDADASAAVLSPRLDRGSPSQLPSALDTRALGSFLSVSRDKLEVSYHGVGQHSNDVGAVRADTAVPMDVAVYYYEVHILSFGERGTIGVGFTPPDGKISRQPGWDASSYGYHGDDGHKFHASGRGIPYASPFQAGDVVGAGIHHGRREVFFTLNGQHLGVAFRDVAAPLVPTVGLHSHGERVRINFGPEASRLRAARCREEGTLPSPPDPEPFLFDLEAYMQEEAKAEADAIQATEIPSSACLDAVRSYLQHHGFGATLEALSRTAPESMPVATSPKQRPESAALSERCAIREAVLDGDAIRVENILRSNGRGHLVACHDGPVALRLALLQFVELVREGDMAAAAQLAQDRMSVAHRRFDGRKDRSSVYCDDDEDGSRFCMRMDLAPYDYGAYADKIGGYELIKRVYAVCANGSSRVPLAPQDVAPAPPPHSQVVDARATERLIDDVAALLCYSCSGTNGSLKPPKELEYLLSPSFRAECADVLNWCVMLDEACRSRISGTKDLNNTTMERGSPRYPYILATSLAEAVSAYGSSDSWLSNPYEPRESTASSLHVDPIGRPMPTSNALETLLRMLIVTEKAARSANKGRGAVFSLSDAICTNTSAAAAAATATTTTG</sequence>
<evidence type="ECO:0000259" key="2">
    <source>
        <dbReference type="PROSITE" id="PS50188"/>
    </source>
</evidence>
<dbReference type="PROSITE" id="PS50188">
    <property type="entry name" value="B302_SPRY"/>
    <property type="match status" value="1"/>
</dbReference>
<dbReference type="PANTHER" id="PTHR12864">
    <property type="entry name" value="RAN BINDING PROTEIN 9-RELATED"/>
    <property type="match status" value="1"/>
</dbReference>
<dbReference type="Pfam" id="PF00622">
    <property type="entry name" value="SPRY"/>
    <property type="match status" value="1"/>
</dbReference>
<organism evidence="3 4">
    <name type="scientific">Pycnococcus provasolii</name>
    <dbReference type="NCBI Taxonomy" id="41880"/>
    <lineage>
        <taxon>Eukaryota</taxon>
        <taxon>Viridiplantae</taxon>
        <taxon>Chlorophyta</taxon>
        <taxon>Pseudoscourfieldiophyceae</taxon>
        <taxon>Pseudoscourfieldiales</taxon>
        <taxon>Pycnococcaceae</taxon>
        <taxon>Pycnococcus</taxon>
    </lineage>
</organism>
<dbReference type="Gene3D" id="2.60.120.920">
    <property type="match status" value="1"/>
</dbReference>
<proteinExistence type="predicted"/>
<comment type="caution">
    <text evidence="3">The sequence shown here is derived from an EMBL/GenBank/DDBJ whole genome shotgun (WGS) entry which is preliminary data.</text>
</comment>
<feature type="region of interest" description="Disordered" evidence="1">
    <location>
        <begin position="204"/>
        <end position="253"/>
    </location>
</feature>
<name>A0A830HD95_9CHLO</name>
<evidence type="ECO:0000313" key="3">
    <source>
        <dbReference type="EMBL" id="GHP03319.1"/>
    </source>
</evidence>
<dbReference type="EMBL" id="BNJQ01000005">
    <property type="protein sequence ID" value="GHP03319.1"/>
    <property type="molecule type" value="Genomic_DNA"/>
</dbReference>